<proteinExistence type="predicted"/>
<accession>A0A448TB23</accession>
<dbReference type="EMBL" id="LR134492">
    <property type="protein sequence ID" value="VEI77035.1"/>
    <property type="molecule type" value="Genomic_DNA"/>
</dbReference>
<gene>
    <name evidence="1" type="ORF">NCTC13193_05621</name>
</gene>
<evidence type="ECO:0000313" key="2">
    <source>
        <dbReference type="Proteomes" id="UP000270487"/>
    </source>
</evidence>
<evidence type="ECO:0000313" key="1">
    <source>
        <dbReference type="EMBL" id="VEI77035.1"/>
    </source>
</evidence>
<sequence length="42" mass="4952">MLIEDVTSRFGKTTSTLKRSMKVINEFLKPDYHLYIDGLWFG</sequence>
<name>A0A448TB23_SERFO</name>
<organism evidence="1 2">
    <name type="scientific">Serratia fonticola</name>
    <dbReference type="NCBI Taxonomy" id="47917"/>
    <lineage>
        <taxon>Bacteria</taxon>
        <taxon>Pseudomonadati</taxon>
        <taxon>Pseudomonadota</taxon>
        <taxon>Gammaproteobacteria</taxon>
        <taxon>Enterobacterales</taxon>
        <taxon>Yersiniaceae</taxon>
        <taxon>Serratia</taxon>
    </lineage>
</organism>
<dbReference type="AlphaFoldDB" id="A0A448TB23"/>
<reference evidence="1 2" key="1">
    <citation type="submission" date="2018-12" db="EMBL/GenBank/DDBJ databases">
        <authorList>
            <consortium name="Pathogen Informatics"/>
        </authorList>
    </citation>
    <scope>NUCLEOTIDE SEQUENCE [LARGE SCALE GENOMIC DNA]</scope>
    <source>
        <strain evidence="1 2">NCTC13193</strain>
    </source>
</reference>
<dbReference type="Proteomes" id="UP000270487">
    <property type="component" value="Chromosome"/>
</dbReference>
<protein>
    <submittedName>
        <fullName evidence="1">Uncharacterized protein</fullName>
    </submittedName>
</protein>
<dbReference type="RefSeq" id="WP_411568177.1">
    <property type="nucleotide sequence ID" value="NZ_JBCHKL010000007.1"/>
</dbReference>